<dbReference type="Gene3D" id="3.90.1150.10">
    <property type="entry name" value="Aspartate Aminotransferase, domain 1"/>
    <property type="match status" value="1"/>
</dbReference>
<dbReference type="Pfam" id="PF00155">
    <property type="entry name" value="Aminotran_1_2"/>
    <property type="match status" value="1"/>
</dbReference>
<evidence type="ECO:0000256" key="1">
    <source>
        <dbReference type="ARBA" id="ARBA00001933"/>
    </source>
</evidence>
<reference evidence="5" key="1">
    <citation type="submission" date="2013-08" db="EMBL/GenBank/DDBJ databases">
        <authorList>
            <person name="Mendez C."/>
            <person name="Richter M."/>
            <person name="Ferrer M."/>
            <person name="Sanchez J."/>
        </authorList>
    </citation>
    <scope>NUCLEOTIDE SEQUENCE</scope>
</reference>
<dbReference type="InterPro" id="IPR050881">
    <property type="entry name" value="LL-DAP_aminotransferase"/>
</dbReference>
<keyword evidence="2 5" id="KW-0032">Aminotransferase</keyword>
<accession>T1CP35</accession>
<comment type="caution">
    <text evidence="5">The sequence shown here is derived from an EMBL/GenBank/DDBJ whole genome shotgun (WGS) entry which is preliminary data.</text>
</comment>
<dbReference type="EMBL" id="AUZY01003012">
    <property type="protein sequence ID" value="EQD70805.1"/>
    <property type="molecule type" value="Genomic_DNA"/>
</dbReference>
<dbReference type="AlphaFoldDB" id="T1CP35"/>
<dbReference type="CDD" id="cd00609">
    <property type="entry name" value="AAT_like"/>
    <property type="match status" value="1"/>
</dbReference>
<proteinExistence type="predicted"/>
<protein>
    <submittedName>
        <fullName evidence="5">Aminotransferase class I and II</fullName>
    </submittedName>
</protein>
<dbReference type="InterPro" id="IPR015422">
    <property type="entry name" value="PyrdxlP-dep_Trfase_small"/>
</dbReference>
<sequence length="147" mass="16315">PLLRFAVGEPDLAPPREVLEALRATVGRPEDHRYSSSQGDPELREAIARFLQLRFGVRADPDHELTVLLGSKEGLTLMPRLLDTRHRPVGIPDPGYPAYEAAALLAGARPCRWPLDGERGYAPDWGRVPARARLVYLNYPNNPTGQT</sequence>
<comment type="cofactor">
    <cofactor evidence="1">
        <name>pyridoxal 5'-phosphate</name>
        <dbReference type="ChEBI" id="CHEBI:597326"/>
    </cofactor>
</comment>
<reference evidence="5" key="2">
    <citation type="journal article" date="2014" name="ISME J.">
        <title>Microbial stratification in low pH oxic and suboxic macroscopic growths along an acid mine drainage.</title>
        <authorList>
            <person name="Mendez-Garcia C."/>
            <person name="Mesa V."/>
            <person name="Sprenger R.R."/>
            <person name="Richter M."/>
            <person name="Diez M.S."/>
            <person name="Solano J."/>
            <person name="Bargiela R."/>
            <person name="Golyshina O.V."/>
            <person name="Manteca A."/>
            <person name="Ramos J.L."/>
            <person name="Gallego J.R."/>
            <person name="Llorente I."/>
            <person name="Martins Dos Santos V.A."/>
            <person name="Jensen O.N."/>
            <person name="Pelaez A.I."/>
            <person name="Sanchez J."/>
            <person name="Ferrer M."/>
        </authorList>
    </citation>
    <scope>NUCLEOTIDE SEQUENCE</scope>
</reference>
<evidence type="ECO:0000256" key="2">
    <source>
        <dbReference type="ARBA" id="ARBA00022576"/>
    </source>
</evidence>
<dbReference type="SUPFAM" id="SSF53383">
    <property type="entry name" value="PLP-dependent transferases"/>
    <property type="match status" value="1"/>
</dbReference>
<dbReference type="GO" id="GO:0030170">
    <property type="term" value="F:pyridoxal phosphate binding"/>
    <property type="evidence" value="ECO:0007669"/>
    <property type="project" value="InterPro"/>
</dbReference>
<dbReference type="GO" id="GO:0008483">
    <property type="term" value="F:transaminase activity"/>
    <property type="evidence" value="ECO:0007669"/>
    <property type="project" value="UniProtKB-KW"/>
</dbReference>
<evidence type="ECO:0000313" key="5">
    <source>
        <dbReference type="EMBL" id="EQD70805.1"/>
    </source>
</evidence>
<dbReference type="PANTHER" id="PTHR42832:SF3">
    <property type="entry name" value="L-GLUTAMINE--4-(METHYLSULFANYL)-2-OXOBUTANOATE AMINOTRANSFERASE"/>
    <property type="match status" value="1"/>
</dbReference>
<gene>
    <name evidence="5" type="ORF">B1B_04801</name>
</gene>
<feature type="non-terminal residue" evidence="5">
    <location>
        <position position="1"/>
    </location>
</feature>
<evidence type="ECO:0000259" key="4">
    <source>
        <dbReference type="Pfam" id="PF00155"/>
    </source>
</evidence>
<feature type="non-terminal residue" evidence="5">
    <location>
        <position position="147"/>
    </location>
</feature>
<feature type="domain" description="Aminotransferase class I/classII large" evidence="4">
    <location>
        <begin position="3"/>
        <end position="146"/>
    </location>
</feature>
<name>T1CP35_9ZZZZ</name>
<dbReference type="InterPro" id="IPR015421">
    <property type="entry name" value="PyrdxlP-dep_Trfase_major"/>
</dbReference>
<dbReference type="Gene3D" id="3.40.640.10">
    <property type="entry name" value="Type I PLP-dependent aspartate aminotransferase-like (Major domain)"/>
    <property type="match status" value="1"/>
</dbReference>
<dbReference type="InterPro" id="IPR004839">
    <property type="entry name" value="Aminotransferase_I/II_large"/>
</dbReference>
<dbReference type="PANTHER" id="PTHR42832">
    <property type="entry name" value="AMINO ACID AMINOTRANSFERASE"/>
    <property type="match status" value="1"/>
</dbReference>
<evidence type="ECO:0000256" key="3">
    <source>
        <dbReference type="ARBA" id="ARBA00022679"/>
    </source>
</evidence>
<dbReference type="InterPro" id="IPR015424">
    <property type="entry name" value="PyrdxlP-dep_Trfase"/>
</dbReference>
<organism evidence="5">
    <name type="scientific">mine drainage metagenome</name>
    <dbReference type="NCBI Taxonomy" id="410659"/>
    <lineage>
        <taxon>unclassified sequences</taxon>
        <taxon>metagenomes</taxon>
        <taxon>ecological metagenomes</taxon>
    </lineage>
</organism>
<keyword evidence="3 5" id="KW-0808">Transferase</keyword>